<dbReference type="InterPro" id="IPR003594">
    <property type="entry name" value="HATPase_dom"/>
</dbReference>
<sequence length="152" mass="16285">MNHTTAPQAPALGDPLGASYRTGFTVGEHSARHLRRILRVYLANWRLLDLADAAELALTELVANVVRHVPDRRCSMVFLCGAEGVRVEVADDCPELPVVRAGAPDGDAEEEAGRGLWLVGAVTDAWGVEPRGGGRAGKTVWFECRAAVKTDA</sequence>
<dbReference type="Proteomes" id="UP001589718">
    <property type="component" value="Unassembled WGS sequence"/>
</dbReference>
<feature type="domain" description="Histidine kinase/HSP90-like ATPase" evidence="2">
    <location>
        <begin position="31"/>
        <end position="140"/>
    </location>
</feature>
<evidence type="ECO:0000313" key="3">
    <source>
        <dbReference type="EMBL" id="MFB9520984.1"/>
    </source>
</evidence>
<dbReference type="RefSeq" id="WP_345223211.1">
    <property type="nucleotide sequence ID" value="NZ_BAAAXE010000013.1"/>
</dbReference>
<dbReference type="CDD" id="cd16936">
    <property type="entry name" value="HATPase_RsbW-like"/>
    <property type="match status" value="1"/>
</dbReference>
<keyword evidence="1" id="KW-0808">Transferase</keyword>
<dbReference type="PANTHER" id="PTHR35526">
    <property type="entry name" value="ANTI-SIGMA-F FACTOR RSBW-RELATED"/>
    <property type="match status" value="1"/>
</dbReference>
<dbReference type="Pfam" id="PF13581">
    <property type="entry name" value="HATPase_c_2"/>
    <property type="match status" value="1"/>
</dbReference>
<proteinExistence type="predicted"/>
<dbReference type="SUPFAM" id="SSF55874">
    <property type="entry name" value="ATPase domain of HSP90 chaperone/DNA topoisomerase II/histidine kinase"/>
    <property type="match status" value="1"/>
</dbReference>
<keyword evidence="1" id="KW-0418">Kinase</keyword>
<dbReference type="InterPro" id="IPR036890">
    <property type="entry name" value="HATPase_C_sf"/>
</dbReference>
<protein>
    <submittedName>
        <fullName evidence="3">ATP-binding protein</fullName>
    </submittedName>
</protein>
<organism evidence="3 4">
    <name type="scientific">Streptomyces cremeus</name>
    <dbReference type="NCBI Taxonomy" id="66881"/>
    <lineage>
        <taxon>Bacteria</taxon>
        <taxon>Bacillati</taxon>
        <taxon>Actinomycetota</taxon>
        <taxon>Actinomycetes</taxon>
        <taxon>Kitasatosporales</taxon>
        <taxon>Streptomycetaceae</taxon>
        <taxon>Streptomyces</taxon>
    </lineage>
</organism>
<evidence type="ECO:0000259" key="2">
    <source>
        <dbReference type="Pfam" id="PF13581"/>
    </source>
</evidence>
<dbReference type="GO" id="GO:0005524">
    <property type="term" value="F:ATP binding"/>
    <property type="evidence" value="ECO:0007669"/>
    <property type="project" value="UniProtKB-KW"/>
</dbReference>
<keyword evidence="1" id="KW-0723">Serine/threonine-protein kinase</keyword>
<evidence type="ECO:0000256" key="1">
    <source>
        <dbReference type="ARBA" id="ARBA00022527"/>
    </source>
</evidence>
<dbReference type="InterPro" id="IPR050267">
    <property type="entry name" value="Anti-sigma-factor_SerPK"/>
</dbReference>
<reference evidence="3 4" key="1">
    <citation type="submission" date="2024-09" db="EMBL/GenBank/DDBJ databases">
        <authorList>
            <person name="Sun Q."/>
            <person name="Mori K."/>
        </authorList>
    </citation>
    <scope>NUCLEOTIDE SEQUENCE [LARGE SCALE GENOMIC DNA]</scope>
    <source>
        <strain evidence="3 4">JCM 4362</strain>
    </source>
</reference>
<name>A0ABV5PCP7_STRCM</name>
<gene>
    <name evidence="3" type="ORF">ACFFTU_13575</name>
</gene>
<keyword evidence="4" id="KW-1185">Reference proteome</keyword>
<comment type="caution">
    <text evidence="3">The sequence shown here is derived from an EMBL/GenBank/DDBJ whole genome shotgun (WGS) entry which is preliminary data.</text>
</comment>
<dbReference type="EMBL" id="JBHMCR010000006">
    <property type="protein sequence ID" value="MFB9520984.1"/>
    <property type="molecule type" value="Genomic_DNA"/>
</dbReference>
<accession>A0ABV5PCP7</accession>
<evidence type="ECO:0000313" key="4">
    <source>
        <dbReference type="Proteomes" id="UP001589718"/>
    </source>
</evidence>
<keyword evidence="3" id="KW-0067">ATP-binding</keyword>
<dbReference type="Gene3D" id="3.30.565.10">
    <property type="entry name" value="Histidine kinase-like ATPase, C-terminal domain"/>
    <property type="match status" value="1"/>
</dbReference>
<keyword evidence="3" id="KW-0547">Nucleotide-binding</keyword>
<dbReference type="PANTHER" id="PTHR35526:SF3">
    <property type="entry name" value="ANTI-SIGMA-F FACTOR RSBW"/>
    <property type="match status" value="1"/>
</dbReference>